<dbReference type="PROSITE" id="PS00018">
    <property type="entry name" value="EF_HAND_1"/>
    <property type="match status" value="1"/>
</dbReference>
<evidence type="ECO:0000256" key="17">
    <source>
        <dbReference type="ARBA" id="ARBA00023303"/>
    </source>
</evidence>
<dbReference type="PROSITE" id="PS50222">
    <property type="entry name" value="EF_HAND_2"/>
    <property type="match status" value="1"/>
</dbReference>
<evidence type="ECO:0000256" key="4">
    <source>
        <dbReference type="ARBA" id="ARBA00007200"/>
    </source>
</evidence>
<keyword evidence="19" id="KW-0479">Metal-binding</keyword>
<evidence type="ECO:0000256" key="8">
    <source>
        <dbReference type="ARBA" id="ARBA00022692"/>
    </source>
</evidence>
<evidence type="ECO:0000256" key="18">
    <source>
        <dbReference type="ARBA" id="ARBA00023329"/>
    </source>
</evidence>
<sequence>MKRNDSPMAWDSTNNKNSSCINLNKNLDPETYSTYSVASSESSSGKHVWNSAKRAVKGIWTTTQILPKNAEKESIIKTTLRELVIYLAFLTNVSVISFSVMNPQMYYQTKLLSELFLDKTAADGTSFRAATTMDQFWKFSEEVLIDNLYWDHWYNTNKTATETSILYENYLITSPHLRQLRVRNDSCEVHKDFRKAIHTCYNAYAEYLEERDELANSTGFQWEEIQSFAKNAIWGKISTYSGDGGYIVDLGLNKTAAKEILADLKKNLWINRGTRVVFIDFTTYNPNINLFVVSKLIAEFPATGGMLTSWQFRTLSLLQTGNKAIIATVIFSIFIGFIVYYTIEELVEMKTLGFINYINESFWNFLDILTIVLGSLLIFYSFYKKFVINKIFNQASLEEPTGLQNSSSVALKMETYQFDTLGFWSMQFVNMLALLTFIVWVKVFKYISFNKTMSQLSSTLSRCSKDIAGFGVMFFIVFFAFAQLGYLLFGTQVKDYSSFGTAVFTLLRLILGDFNFQELEAANRVLGPFFFLSYIFFVFFVLMNMFLAIINDTYAEVKSELHEDDEFPIMEYFKSHYQGLLSKLGAQRDQIETIQAALTVESNKKLSFEHVRAELKKRDLSDPEIEMLFAKYDLDSNRELDSEELAKMLADLEGKKLALDAQIEHEQQNRPASAVSRHQFAVGGEDMIKLTRRVDRMEHTLMAISGKIDAALSGKLIIPKAPPEVGVTQASDDENEGEKRWAN</sequence>
<keyword evidence="15" id="KW-0325">Glycoprotein</keyword>
<keyword evidence="17 19" id="KW-0407">Ion channel</keyword>
<keyword evidence="12 19" id="KW-0406">Ion transport</keyword>
<feature type="transmembrane region" description="Helical" evidence="22">
    <location>
        <begin position="324"/>
        <end position="343"/>
    </location>
</feature>
<keyword evidence="11" id="KW-0175">Coiled coil</keyword>
<comment type="similarity">
    <text evidence="4">Belongs to the polycystin family.</text>
</comment>
<evidence type="ECO:0000256" key="20">
    <source>
        <dbReference type="PIRSR" id="PIRSR603915-2"/>
    </source>
</evidence>
<keyword evidence="5" id="KW-0813">Transport</keyword>
<evidence type="ECO:0000256" key="9">
    <source>
        <dbReference type="ARBA" id="ARBA00022837"/>
    </source>
</evidence>
<dbReference type="Proteomes" id="UP000015104">
    <property type="component" value="Unassembled WGS sequence"/>
</dbReference>
<evidence type="ECO:0000313" key="25">
    <source>
        <dbReference type="Proteomes" id="UP000015104"/>
    </source>
</evidence>
<dbReference type="GO" id="GO:0050982">
    <property type="term" value="P:detection of mechanical stimulus"/>
    <property type="evidence" value="ECO:0007669"/>
    <property type="project" value="TreeGrafter"/>
</dbReference>
<evidence type="ECO:0000256" key="10">
    <source>
        <dbReference type="ARBA" id="ARBA00022989"/>
    </source>
</evidence>
<dbReference type="AlphaFoldDB" id="T1K2A0"/>
<dbReference type="InterPro" id="IPR046791">
    <property type="entry name" value="Polycystin_dom"/>
</dbReference>
<dbReference type="FunFam" id="1.10.287.70:FF:000055">
    <property type="entry name" value="Polycystic kidney disease 2-like 1"/>
    <property type="match status" value="1"/>
</dbReference>
<feature type="domain" description="EF-hand" evidence="23">
    <location>
        <begin position="620"/>
        <end position="655"/>
    </location>
</feature>
<feature type="transmembrane region" description="Helical" evidence="22">
    <location>
        <begin position="363"/>
        <end position="383"/>
    </location>
</feature>
<feature type="binding site" evidence="19">
    <location>
        <position position="639"/>
    </location>
    <ligand>
        <name>Ca(2+)</name>
        <dbReference type="ChEBI" id="CHEBI:29108"/>
        <label>2</label>
    </ligand>
</feature>
<dbReference type="OrthoDB" id="444119at2759"/>
<proteinExistence type="inferred from homology"/>
<evidence type="ECO:0000256" key="11">
    <source>
        <dbReference type="ARBA" id="ARBA00023054"/>
    </source>
</evidence>
<dbReference type="GO" id="GO:0005262">
    <property type="term" value="F:calcium channel activity"/>
    <property type="evidence" value="ECO:0007669"/>
    <property type="project" value="UniProtKB-KW"/>
</dbReference>
<dbReference type="KEGG" id="tut:107359717"/>
<dbReference type="PANTHER" id="PTHR10877:SF183">
    <property type="entry name" value="AT14535P-RELATED"/>
    <property type="match status" value="1"/>
</dbReference>
<evidence type="ECO:0000256" key="12">
    <source>
        <dbReference type="ARBA" id="ARBA00023065"/>
    </source>
</evidence>
<keyword evidence="18" id="KW-0968">Cytoplasmic vesicle</keyword>
<evidence type="ECO:0000256" key="1">
    <source>
        <dbReference type="ARBA" id="ARBA00004138"/>
    </source>
</evidence>
<feature type="region of interest" description="Disordered" evidence="21">
    <location>
        <begin position="721"/>
        <end position="743"/>
    </location>
</feature>
<keyword evidence="16" id="KW-0966">Cell projection</keyword>
<dbReference type="HOGENOM" id="CLU_012097_0_0_1"/>
<comment type="subcellular location">
    <subcellularLocation>
        <location evidence="3">Cell membrane</location>
        <topology evidence="3">Multi-pass membrane protein</topology>
    </subcellularLocation>
    <subcellularLocation>
        <location evidence="1">Cell projection</location>
        <location evidence="1">Cilium</location>
    </subcellularLocation>
    <subcellularLocation>
        <location evidence="2">Cytoplasmic vesicle</location>
    </subcellularLocation>
</comment>
<evidence type="ECO:0000256" key="16">
    <source>
        <dbReference type="ARBA" id="ARBA00023273"/>
    </source>
</evidence>
<evidence type="ECO:0000256" key="6">
    <source>
        <dbReference type="ARBA" id="ARBA00022475"/>
    </source>
</evidence>
<keyword evidence="6" id="KW-1003">Cell membrane</keyword>
<accession>T1K2A0</accession>
<dbReference type="GO" id="GO:0005509">
    <property type="term" value="F:calcium ion binding"/>
    <property type="evidence" value="ECO:0007669"/>
    <property type="project" value="InterPro"/>
</dbReference>
<feature type="transmembrane region" description="Helical" evidence="22">
    <location>
        <begin position="83"/>
        <end position="101"/>
    </location>
</feature>
<evidence type="ECO:0000256" key="21">
    <source>
        <dbReference type="SAM" id="MobiDB-lite"/>
    </source>
</evidence>
<dbReference type="STRING" id="32264.T1K2A0"/>
<dbReference type="GO" id="GO:0031410">
    <property type="term" value="C:cytoplasmic vesicle"/>
    <property type="evidence" value="ECO:0007669"/>
    <property type="project" value="UniProtKB-SubCell"/>
</dbReference>
<name>T1K2A0_TETUR</name>
<dbReference type="Pfam" id="PF08016">
    <property type="entry name" value="PKD_channel"/>
    <property type="match status" value="1"/>
</dbReference>
<evidence type="ECO:0000256" key="7">
    <source>
        <dbReference type="ARBA" id="ARBA00022673"/>
    </source>
</evidence>
<gene>
    <name evidence="24" type="primary">107359717</name>
</gene>
<dbReference type="GO" id="GO:0005929">
    <property type="term" value="C:cilium"/>
    <property type="evidence" value="ECO:0007669"/>
    <property type="project" value="UniProtKB-SubCell"/>
</dbReference>
<keyword evidence="10 22" id="KW-1133">Transmembrane helix</keyword>
<dbReference type="Gene3D" id="1.10.238.10">
    <property type="entry name" value="EF-hand"/>
    <property type="match status" value="1"/>
</dbReference>
<keyword evidence="9 19" id="KW-0106">Calcium</keyword>
<evidence type="ECO:0000256" key="19">
    <source>
        <dbReference type="PIRSR" id="PIRSR603915-1"/>
    </source>
</evidence>
<feature type="transmembrane region" description="Helical" evidence="22">
    <location>
        <begin position="428"/>
        <end position="447"/>
    </location>
</feature>
<dbReference type="EMBL" id="CAEY01001361">
    <property type="status" value="NOT_ANNOTATED_CDS"/>
    <property type="molecule type" value="Genomic_DNA"/>
</dbReference>
<keyword evidence="14" id="KW-1015">Disulfide bond</keyword>
<feature type="disulfide bond" evidence="20">
    <location>
        <begin position="187"/>
        <end position="200"/>
    </location>
</feature>
<reference evidence="24" key="2">
    <citation type="submission" date="2015-06" db="UniProtKB">
        <authorList>
            <consortium name="EnsemblMetazoa"/>
        </authorList>
    </citation>
    <scope>IDENTIFICATION</scope>
</reference>
<feature type="transmembrane region" description="Helical" evidence="22">
    <location>
        <begin position="467"/>
        <end position="489"/>
    </location>
</feature>
<dbReference type="SUPFAM" id="SSF47473">
    <property type="entry name" value="EF-hand"/>
    <property type="match status" value="1"/>
</dbReference>
<dbReference type="OMA" id="FTMLTEW"/>
<protein>
    <recommendedName>
        <fullName evidence="23">EF-hand domain-containing protein</fullName>
    </recommendedName>
</protein>
<evidence type="ECO:0000256" key="3">
    <source>
        <dbReference type="ARBA" id="ARBA00004651"/>
    </source>
</evidence>
<dbReference type="eggNOG" id="KOG3599">
    <property type="taxonomic scope" value="Eukaryota"/>
</dbReference>
<dbReference type="PANTHER" id="PTHR10877">
    <property type="entry name" value="POLYCYSTIN FAMILY MEMBER"/>
    <property type="match status" value="1"/>
</dbReference>
<dbReference type="InterPro" id="IPR002048">
    <property type="entry name" value="EF_hand_dom"/>
</dbReference>
<dbReference type="InterPro" id="IPR003915">
    <property type="entry name" value="PKD_2"/>
</dbReference>
<keyword evidence="7 19" id="KW-0107">Calcium channel</keyword>
<evidence type="ECO:0000256" key="13">
    <source>
        <dbReference type="ARBA" id="ARBA00023136"/>
    </source>
</evidence>
<evidence type="ECO:0000256" key="5">
    <source>
        <dbReference type="ARBA" id="ARBA00022448"/>
    </source>
</evidence>
<keyword evidence="13 22" id="KW-0472">Membrane</keyword>
<dbReference type="EMBL" id="CAEY01001360">
    <property type="status" value="NOT_ANNOTATED_CDS"/>
    <property type="molecule type" value="Genomic_DNA"/>
</dbReference>
<keyword evidence="25" id="KW-1185">Reference proteome</keyword>
<reference evidence="25" key="1">
    <citation type="submission" date="2011-08" db="EMBL/GenBank/DDBJ databases">
        <authorList>
            <person name="Rombauts S."/>
        </authorList>
    </citation>
    <scope>NUCLEOTIDE SEQUENCE</scope>
    <source>
        <strain evidence="25">London</strain>
    </source>
</reference>
<evidence type="ECO:0000256" key="15">
    <source>
        <dbReference type="ARBA" id="ARBA00023180"/>
    </source>
</evidence>
<dbReference type="EnsemblMetazoa" id="tetur04g04290.1">
    <property type="protein sequence ID" value="tetur04g04290.1"/>
    <property type="gene ID" value="tetur04g04290"/>
</dbReference>
<keyword evidence="8 22" id="KW-0812">Transmembrane</keyword>
<dbReference type="Gene3D" id="1.10.287.70">
    <property type="match status" value="1"/>
</dbReference>
<evidence type="ECO:0000256" key="14">
    <source>
        <dbReference type="ARBA" id="ARBA00023157"/>
    </source>
</evidence>
<feature type="binding site" evidence="19">
    <location>
        <position position="633"/>
    </location>
    <ligand>
        <name>Ca(2+)</name>
        <dbReference type="ChEBI" id="CHEBI:29108"/>
        <label>2</label>
    </ligand>
</feature>
<dbReference type="InterPro" id="IPR011992">
    <property type="entry name" value="EF-hand-dom_pair"/>
</dbReference>
<keyword evidence="19" id="KW-0109">Calcium transport</keyword>
<evidence type="ECO:0000313" key="24">
    <source>
        <dbReference type="EnsemblMetazoa" id="tetur04g04290.1"/>
    </source>
</evidence>
<dbReference type="GO" id="GO:0005886">
    <property type="term" value="C:plasma membrane"/>
    <property type="evidence" value="ECO:0007669"/>
    <property type="project" value="UniProtKB-SubCell"/>
</dbReference>
<evidence type="ECO:0000256" key="22">
    <source>
        <dbReference type="SAM" id="Phobius"/>
    </source>
</evidence>
<feature type="binding site" evidence="19">
    <location>
        <position position="644"/>
    </location>
    <ligand>
        <name>Ca(2+)</name>
        <dbReference type="ChEBI" id="CHEBI:29108"/>
        <label>2</label>
    </ligand>
</feature>
<dbReference type="Pfam" id="PF20519">
    <property type="entry name" value="Polycystin_dom"/>
    <property type="match status" value="1"/>
</dbReference>
<evidence type="ECO:0000259" key="23">
    <source>
        <dbReference type="PROSITE" id="PS50222"/>
    </source>
</evidence>
<dbReference type="InterPro" id="IPR051223">
    <property type="entry name" value="Polycystin"/>
</dbReference>
<organism evidence="24 25">
    <name type="scientific">Tetranychus urticae</name>
    <name type="common">Two-spotted spider mite</name>
    <dbReference type="NCBI Taxonomy" id="32264"/>
    <lineage>
        <taxon>Eukaryota</taxon>
        <taxon>Metazoa</taxon>
        <taxon>Ecdysozoa</taxon>
        <taxon>Arthropoda</taxon>
        <taxon>Chelicerata</taxon>
        <taxon>Arachnida</taxon>
        <taxon>Acari</taxon>
        <taxon>Acariformes</taxon>
        <taxon>Trombidiformes</taxon>
        <taxon>Prostigmata</taxon>
        <taxon>Eleutherengona</taxon>
        <taxon>Raphignathae</taxon>
        <taxon>Tetranychoidea</taxon>
        <taxon>Tetranychidae</taxon>
        <taxon>Tetranychus</taxon>
    </lineage>
</organism>
<feature type="transmembrane region" description="Helical" evidence="22">
    <location>
        <begin position="528"/>
        <end position="550"/>
    </location>
</feature>
<dbReference type="InterPro" id="IPR018247">
    <property type="entry name" value="EF_Hand_1_Ca_BS"/>
</dbReference>
<evidence type="ECO:0000256" key="2">
    <source>
        <dbReference type="ARBA" id="ARBA00004541"/>
    </source>
</evidence>
<feature type="binding site" evidence="19">
    <location>
        <position position="635"/>
    </location>
    <ligand>
        <name>Ca(2+)</name>
        <dbReference type="ChEBI" id="CHEBI:29108"/>
        <label>2</label>
    </ligand>
</feature>
<dbReference type="InterPro" id="IPR013122">
    <property type="entry name" value="PKD1_2_channel"/>
</dbReference>
<dbReference type="PRINTS" id="PR01433">
    <property type="entry name" value="POLYCYSTIN2"/>
</dbReference>